<proteinExistence type="predicted"/>
<dbReference type="Proteomes" id="UP000291116">
    <property type="component" value="Unassembled WGS sequence"/>
</dbReference>
<evidence type="ECO:0000313" key="2">
    <source>
        <dbReference type="Proteomes" id="UP000291116"/>
    </source>
</evidence>
<keyword evidence="2" id="KW-1185">Reference proteome</keyword>
<protein>
    <submittedName>
        <fullName evidence="1">Uncharacterized protein</fullName>
    </submittedName>
</protein>
<dbReference type="EMBL" id="CAACVS010000252">
    <property type="protein sequence ID" value="VEU40028.1"/>
    <property type="molecule type" value="Genomic_DNA"/>
</dbReference>
<gene>
    <name evidence="1" type="ORF">PSNMU_V1.4_AUG-EV-PASAV3_0068980</name>
</gene>
<accession>A0A448ZDC6</accession>
<evidence type="ECO:0000313" key="1">
    <source>
        <dbReference type="EMBL" id="VEU40028.1"/>
    </source>
</evidence>
<dbReference type="AlphaFoldDB" id="A0A448ZDC6"/>
<organism evidence="1 2">
    <name type="scientific">Pseudo-nitzschia multistriata</name>
    <dbReference type="NCBI Taxonomy" id="183589"/>
    <lineage>
        <taxon>Eukaryota</taxon>
        <taxon>Sar</taxon>
        <taxon>Stramenopiles</taxon>
        <taxon>Ochrophyta</taxon>
        <taxon>Bacillariophyta</taxon>
        <taxon>Bacillariophyceae</taxon>
        <taxon>Bacillariophycidae</taxon>
        <taxon>Bacillariales</taxon>
        <taxon>Bacillariaceae</taxon>
        <taxon>Pseudo-nitzschia</taxon>
    </lineage>
</organism>
<name>A0A448ZDC6_9STRA</name>
<reference evidence="1 2" key="1">
    <citation type="submission" date="2019-01" db="EMBL/GenBank/DDBJ databases">
        <authorList>
            <person name="Ferrante I. M."/>
        </authorList>
    </citation>
    <scope>NUCLEOTIDE SEQUENCE [LARGE SCALE GENOMIC DNA]</scope>
    <source>
        <strain evidence="1 2">B856</strain>
    </source>
</reference>
<sequence length="217" mass="24455">MRQYSIHTSLQIFNQDRPRFSIVGRIDVKDKRNHVRSSLVDVDVQSRCVAIQPKAISNDWCQFKARPCLGIMLQLFEDPLGQILTVDEPRAGLGNRVNFSLEAGPFLHALPNRLPKILHQSIGCPCKSKAVLRKIFLEETGTDCLRESLESVRPVLNFADLAQPVLEQLSPSGRVGNEFFRGPRMVSRVVKLNSLFLGTSAHRRNEEGAQKSHSQEE</sequence>